<evidence type="ECO:0000256" key="1">
    <source>
        <dbReference type="SAM" id="MobiDB-lite"/>
    </source>
</evidence>
<feature type="region of interest" description="Disordered" evidence="1">
    <location>
        <begin position="192"/>
        <end position="318"/>
    </location>
</feature>
<keyword evidence="2" id="KW-0472">Membrane</keyword>
<protein>
    <recommendedName>
        <fullName evidence="5">PiggyBac transposable element-derived protein domain-containing protein</fullName>
    </recommendedName>
</protein>
<dbReference type="PANTHER" id="PTHR46599">
    <property type="entry name" value="PIGGYBAC TRANSPOSABLE ELEMENT-DERIVED PROTEIN 4"/>
    <property type="match status" value="1"/>
</dbReference>
<feature type="compositionally biased region" description="Acidic residues" evidence="1">
    <location>
        <begin position="225"/>
        <end position="237"/>
    </location>
</feature>
<evidence type="ECO:0008006" key="5">
    <source>
        <dbReference type="Google" id="ProtNLM"/>
    </source>
</evidence>
<feature type="compositionally biased region" description="Acidic residues" evidence="1">
    <location>
        <begin position="247"/>
        <end position="261"/>
    </location>
</feature>
<dbReference type="Proteomes" id="UP000434957">
    <property type="component" value="Unassembled WGS sequence"/>
</dbReference>
<keyword evidence="2" id="KW-1133">Transmembrane helix</keyword>
<evidence type="ECO:0000313" key="3">
    <source>
        <dbReference type="EMBL" id="KAE9360381.1"/>
    </source>
</evidence>
<gene>
    <name evidence="3" type="ORF">PR003_g224</name>
</gene>
<evidence type="ECO:0000313" key="4">
    <source>
        <dbReference type="Proteomes" id="UP000434957"/>
    </source>
</evidence>
<dbReference type="AlphaFoldDB" id="A0A6A4G3M0"/>
<organism evidence="3 4">
    <name type="scientific">Phytophthora rubi</name>
    <dbReference type="NCBI Taxonomy" id="129364"/>
    <lineage>
        <taxon>Eukaryota</taxon>
        <taxon>Sar</taxon>
        <taxon>Stramenopiles</taxon>
        <taxon>Oomycota</taxon>
        <taxon>Peronosporomycetes</taxon>
        <taxon>Peronosporales</taxon>
        <taxon>Peronosporaceae</taxon>
        <taxon>Phytophthora</taxon>
    </lineage>
</organism>
<name>A0A6A4G3M0_9STRA</name>
<dbReference type="EMBL" id="QXFT01000005">
    <property type="protein sequence ID" value="KAE9360381.1"/>
    <property type="molecule type" value="Genomic_DNA"/>
</dbReference>
<dbReference type="PANTHER" id="PTHR46599:SF3">
    <property type="entry name" value="PIGGYBAC TRANSPOSABLE ELEMENT-DERIVED PROTEIN 4"/>
    <property type="match status" value="1"/>
</dbReference>
<proteinExistence type="predicted"/>
<sequence length="318" mass="36255">MMRDYYRWMGGVDVHDQLRLQRYAHQQQTKCKKYYKVVSLGLVDIAIVNAYVVIRDVQKARGTNQDTHAQFLMQLQAQMLDVTEDDFVERQPQVDRAGIVPRTLPNEHIRRENSDFQIVNGQRKRRQYQCKVCPNRKRTVAERRATKFFCPGCSPSDKARTYLCNKVWPQYKKNTLTCHQIWHFVWNNGKNRPKPKCDRDIQNREAGTGGKRKRYRRVQSGEGYELAEDESRDEEEGGNIAPAVDSSAEEDVSDDEEDDGEQATPESNDIDPPSATASSERVEEPTGNSGSERVEEPTGNGSSEHAEEMAAGGDSGHE</sequence>
<reference evidence="3 4" key="1">
    <citation type="submission" date="2018-08" db="EMBL/GenBank/DDBJ databases">
        <title>Genomic investigation of the strawberry pathogen Phytophthora fragariae indicates pathogenicity is determined by transcriptional variation in three key races.</title>
        <authorList>
            <person name="Adams T.M."/>
            <person name="Armitage A.D."/>
            <person name="Sobczyk M.K."/>
            <person name="Bates H.J."/>
            <person name="Dunwell J.M."/>
            <person name="Nellist C.F."/>
            <person name="Harrison R.J."/>
        </authorList>
    </citation>
    <scope>NUCLEOTIDE SEQUENCE [LARGE SCALE GENOMIC DNA]</scope>
    <source>
        <strain evidence="3 4">SCRP333</strain>
    </source>
</reference>
<keyword evidence="4" id="KW-1185">Reference proteome</keyword>
<keyword evidence="2" id="KW-0812">Transmembrane</keyword>
<comment type="caution">
    <text evidence="3">The sequence shown here is derived from an EMBL/GenBank/DDBJ whole genome shotgun (WGS) entry which is preliminary data.</text>
</comment>
<accession>A0A6A4G3M0</accession>
<evidence type="ECO:0000256" key="2">
    <source>
        <dbReference type="SAM" id="Phobius"/>
    </source>
</evidence>
<feature type="transmembrane region" description="Helical" evidence="2">
    <location>
        <begin position="34"/>
        <end position="54"/>
    </location>
</feature>